<feature type="non-terminal residue" evidence="1">
    <location>
        <position position="95"/>
    </location>
</feature>
<dbReference type="EMBL" id="UINC01140199">
    <property type="protein sequence ID" value="SVD27200.1"/>
    <property type="molecule type" value="Genomic_DNA"/>
</dbReference>
<evidence type="ECO:0000313" key="1">
    <source>
        <dbReference type="EMBL" id="SVD27200.1"/>
    </source>
</evidence>
<organism evidence="1">
    <name type="scientific">marine metagenome</name>
    <dbReference type="NCBI Taxonomy" id="408172"/>
    <lineage>
        <taxon>unclassified sequences</taxon>
        <taxon>metagenomes</taxon>
        <taxon>ecological metagenomes</taxon>
    </lineage>
</organism>
<reference evidence="1" key="1">
    <citation type="submission" date="2018-05" db="EMBL/GenBank/DDBJ databases">
        <authorList>
            <person name="Lanie J.A."/>
            <person name="Ng W.-L."/>
            <person name="Kazmierczak K.M."/>
            <person name="Andrzejewski T.M."/>
            <person name="Davidsen T.M."/>
            <person name="Wayne K.J."/>
            <person name="Tettelin H."/>
            <person name="Glass J.I."/>
            <person name="Rusch D."/>
            <person name="Podicherti R."/>
            <person name="Tsui H.-C.T."/>
            <person name="Winkler M.E."/>
        </authorList>
    </citation>
    <scope>NUCLEOTIDE SEQUENCE</scope>
</reference>
<protein>
    <submittedName>
        <fullName evidence="1">Uncharacterized protein</fullName>
    </submittedName>
</protein>
<dbReference type="AlphaFoldDB" id="A0A382TYS2"/>
<gene>
    <name evidence="1" type="ORF">METZ01_LOCUS380054</name>
</gene>
<name>A0A382TYS2_9ZZZZ</name>
<accession>A0A382TYS2</accession>
<proteinExistence type="predicted"/>
<sequence>MKVNILFLKGKKMGQNKEILKSKRALMDLPSVKSAKLIDSHISSVTTAWGVNWGEDYIARDILQNFRDANKDDINGIEVNIKNDLVCIKGKGLFN</sequence>